<dbReference type="AlphaFoldDB" id="A0A381REE0"/>
<proteinExistence type="inferred from homology"/>
<evidence type="ECO:0000256" key="3">
    <source>
        <dbReference type="ARBA" id="ARBA00022679"/>
    </source>
</evidence>
<protein>
    <recommendedName>
        <fullName evidence="5">Ribosomal RNA methyltransferase FtsJ domain-containing protein</fullName>
    </recommendedName>
</protein>
<dbReference type="HAMAP" id="MF_01547">
    <property type="entry name" value="RNA_methyltr_E"/>
    <property type="match status" value="1"/>
</dbReference>
<feature type="domain" description="Ribosomal RNA methyltransferase FtsJ" evidence="5">
    <location>
        <begin position="17"/>
        <end position="192"/>
    </location>
</feature>
<dbReference type="Gene3D" id="3.40.50.150">
    <property type="entry name" value="Vaccinia Virus protein VP39"/>
    <property type="match status" value="1"/>
</dbReference>
<reference evidence="6" key="1">
    <citation type="submission" date="2018-05" db="EMBL/GenBank/DDBJ databases">
        <authorList>
            <person name="Lanie J.A."/>
            <person name="Ng W.-L."/>
            <person name="Kazmierczak K.M."/>
            <person name="Andrzejewski T.M."/>
            <person name="Davidsen T.M."/>
            <person name="Wayne K.J."/>
            <person name="Tettelin H."/>
            <person name="Glass J.I."/>
            <person name="Rusch D."/>
            <person name="Podicherti R."/>
            <person name="Tsui H.-C.T."/>
            <person name="Winkler M.E."/>
        </authorList>
    </citation>
    <scope>NUCLEOTIDE SEQUENCE</scope>
</reference>
<dbReference type="InterPro" id="IPR050082">
    <property type="entry name" value="RNA_methyltr_RlmE"/>
</dbReference>
<evidence type="ECO:0000256" key="1">
    <source>
        <dbReference type="ARBA" id="ARBA00022552"/>
    </source>
</evidence>
<name>A0A381REE0_9ZZZZ</name>
<evidence type="ECO:0000313" key="6">
    <source>
        <dbReference type="EMBL" id="SUZ89328.1"/>
    </source>
</evidence>
<evidence type="ECO:0000256" key="2">
    <source>
        <dbReference type="ARBA" id="ARBA00022603"/>
    </source>
</evidence>
<dbReference type="GO" id="GO:0008650">
    <property type="term" value="F:rRNA (uridine-2'-O-)-methyltransferase activity"/>
    <property type="evidence" value="ECO:0007669"/>
    <property type="project" value="TreeGrafter"/>
</dbReference>
<dbReference type="Pfam" id="PF01728">
    <property type="entry name" value="FtsJ"/>
    <property type="match status" value="1"/>
</dbReference>
<evidence type="ECO:0000259" key="5">
    <source>
        <dbReference type="Pfam" id="PF01728"/>
    </source>
</evidence>
<evidence type="ECO:0000256" key="4">
    <source>
        <dbReference type="ARBA" id="ARBA00022691"/>
    </source>
</evidence>
<gene>
    <name evidence="6" type="ORF">METZ01_LOCUS42182</name>
</gene>
<dbReference type="PANTHER" id="PTHR10920:SF18">
    <property type="entry name" value="RRNA METHYLTRANSFERASE 2, MITOCHONDRIAL"/>
    <property type="match status" value="1"/>
</dbReference>
<dbReference type="InterPro" id="IPR002877">
    <property type="entry name" value="RNA_MeTrfase_FtsJ_dom"/>
</dbReference>
<accession>A0A381REE0</accession>
<organism evidence="6">
    <name type="scientific">marine metagenome</name>
    <dbReference type="NCBI Taxonomy" id="408172"/>
    <lineage>
        <taxon>unclassified sequences</taxon>
        <taxon>metagenomes</taxon>
        <taxon>ecological metagenomes</taxon>
    </lineage>
</organism>
<keyword evidence="1" id="KW-0698">rRNA processing</keyword>
<keyword evidence="3" id="KW-0808">Transferase</keyword>
<keyword evidence="4" id="KW-0949">S-adenosyl-L-methionine</keyword>
<dbReference type="PIRSF" id="PIRSF005461">
    <property type="entry name" value="23S_rRNA_mtase"/>
    <property type="match status" value="1"/>
</dbReference>
<dbReference type="InterPro" id="IPR029063">
    <property type="entry name" value="SAM-dependent_MTases_sf"/>
</dbReference>
<sequence length="196" mass="21923">MKKIKDHYFYKAKHDGYVARSAYKLEELDKKYRIIHKGNFVLDLGCSPGSWLQYASKKVGKKGRVLGVDLQPVNHSLPTHVKVLQADIFDLTAKDLEMDGGLVDVFLSDMAPKTTGIRATDVQHSFALNQQVLSLAIELLRPQGTLLVKAFQGAPLEGLRSAFLESFDRVKLCKPKSSRAESVEIYLLGLGKKHRI</sequence>
<dbReference type="PANTHER" id="PTHR10920">
    <property type="entry name" value="RIBOSOMAL RNA METHYLTRANSFERASE"/>
    <property type="match status" value="1"/>
</dbReference>
<dbReference type="EMBL" id="UINC01001815">
    <property type="protein sequence ID" value="SUZ89328.1"/>
    <property type="molecule type" value="Genomic_DNA"/>
</dbReference>
<keyword evidence="2" id="KW-0489">Methyltransferase</keyword>
<dbReference type="InterPro" id="IPR015507">
    <property type="entry name" value="rRNA-MeTfrase_E"/>
</dbReference>
<dbReference type="SUPFAM" id="SSF53335">
    <property type="entry name" value="S-adenosyl-L-methionine-dependent methyltransferases"/>
    <property type="match status" value="1"/>
</dbReference>